<proteinExistence type="predicted"/>
<dbReference type="Proteomes" id="UP000266273">
    <property type="component" value="Unassembled WGS sequence"/>
</dbReference>
<accession>A0A397Q459</accession>
<keyword evidence="2" id="KW-1185">Reference proteome</keyword>
<reference evidence="1 2" key="1">
    <citation type="submission" date="2018-08" db="EMBL/GenBank/DDBJ databases">
        <title>Genomic Encyclopedia of Archaeal and Bacterial Type Strains, Phase II (KMG-II): from individual species to whole genera.</title>
        <authorList>
            <person name="Goeker M."/>
        </authorList>
    </citation>
    <scope>NUCLEOTIDE SEQUENCE [LARGE SCALE GENOMIC DNA]</scope>
    <source>
        <strain evidence="1 2">DSM 5002</strain>
    </source>
</reference>
<gene>
    <name evidence="1" type="ORF">BXY53_0789</name>
</gene>
<evidence type="ECO:0000313" key="1">
    <source>
        <dbReference type="EMBL" id="RIA55713.1"/>
    </source>
</evidence>
<organism evidence="1 2">
    <name type="scientific">Dichotomicrobium thermohalophilum</name>
    <dbReference type="NCBI Taxonomy" id="933063"/>
    <lineage>
        <taxon>Bacteria</taxon>
        <taxon>Pseudomonadati</taxon>
        <taxon>Pseudomonadota</taxon>
        <taxon>Alphaproteobacteria</taxon>
        <taxon>Hyphomicrobiales</taxon>
        <taxon>Hyphomicrobiaceae</taxon>
        <taxon>Dichotomicrobium</taxon>
    </lineage>
</organism>
<comment type="caution">
    <text evidence="1">The sequence shown here is derived from an EMBL/GenBank/DDBJ whole genome shotgun (WGS) entry which is preliminary data.</text>
</comment>
<dbReference type="AlphaFoldDB" id="A0A397Q459"/>
<sequence>MAGGEWGAAHGSRRRLSYRAESDLSPTIDTGPVVAQTVPPIRITGFSASASRQVIQRLPGPSKLSGNWTKRGSAYRLMPVSLLLLSEAPPCDSLRSHGLKVLLTKWFARAVAGTLGFSDVLRTPNQFKNGHGAGPGRDKPFFSPDTACHQGPLICWDAEKDCRHGRHAQQRPKCSTTVSLLQSATDQHAASLYPASAM</sequence>
<protein>
    <submittedName>
        <fullName evidence="1">Uncharacterized protein</fullName>
    </submittedName>
</protein>
<name>A0A397Q459_9HYPH</name>
<dbReference type="EMBL" id="QXDF01000001">
    <property type="protein sequence ID" value="RIA55713.1"/>
    <property type="molecule type" value="Genomic_DNA"/>
</dbReference>
<evidence type="ECO:0000313" key="2">
    <source>
        <dbReference type="Proteomes" id="UP000266273"/>
    </source>
</evidence>